<evidence type="ECO:0000256" key="1">
    <source>
        <dbReference type="SAM" id="MobiDB-lite"/>
    </source>
</evidence>
<organism evidence="2 3">
    <name type="scientific">Polyplax serrata</name>
    <name type="common">Common mouse louse</name>
    <dbReference type="NCBI Taxonomy" id="468196"/>
    <lineage>
        <taxon>Eukaryota</taxon>
        <taxon>Metazoa</taxon>
        <taxon>Ecdysozoa</taxon>
        <taxon>Arthropoda</taxon>
        <taxon>Hexapoda</taxon>
        <taxon>Insecta</taxon>
        <taxon>Pterygota</taxon>
        <taxon>Neoptera</taxon>
        <taxon>Paraneoptera</taxon>
        <taxon>Psocodea</taxon>
        <taxon>Troctomorpha</taxon>
        <taxon>Phthiraptera</taxon>
        <taxon>Anoplura</taxon>
        <taxon>Polyplacidae</taxon>
        <taxon>Polyplax</taxon>
    </lineage>
</organism>
<dbReference type="Proteomes" id="UP001359485">
    <property type="component" value="Unassembled WGS sequence"/>
</dbReference>
<comment type="caution">
    <text evidence="2">The sequence shown here is derived from an EMBL/GenBank/DDBJ whole genome shotgun (WGS) entry which is preliminary data.</text>
</comment>
<protein>
    <submittedName>
        <fullName evidence="2">Uncharacterized protein</fullName>
    </submittedName>
</protein>
<name>A0ABR1BEJ8_POLSC</name>
<evidence type="ECO:0000313" key="2">
    <source>
        <dbReference type="EMBL" id="KAK6641861.1"/>
    </source>
</evidence>
<sequence length="336" mass="37732">MDSCLTIIFRQFPGSNSSSIQQLIANEQPLSTNYIGNMTEQIDIDDVVFNDGTTSKKRKSPSNATLQSIDLDGFDNLDEIDQVQIVPNSFENIIMSNIDRTLHGGGHYDVKSTSDTPETHLTNPVGGSPGGKTTEPNLSASKLRRLQESTMIESALDLDTLEEQSVVSINSGNSSQTGLLKFAAVSQYESFTKYFTMDDEYSLDNGSNQNIRDTKSQDSEELDGPQKIFNKVDGGKAQQHVKLGLSISDLLATPKSFRVIGQNQNRAMSQASTAFDGFENDPVKDDFDEDDEEDDDEDFDDEEDDEEFDHEYRSHEYRSHEYRSHEYRPKNNPFRN</sequence>
<feature type="compositionally biased region" description="Acidic residues" evidence="1">
    <location>
        <begin position="286"/>
        <end position="309"/>
    </location>
</feature>
<feature type="compositionally biased region" description="Basic and acidic residues" evidence="1">
    <location>
        <begin position="310"/>
        <end position="329"/>
    </location>
</feature>
<keyword evidence="3" id="KW-1185">Reference proteome</keyword>
<gene>
    <name evidence="2" type="ORF">RUM44_013579</name>
</gene>
<proteinExistence type="predicted"/>
<accession>A0ABR1BEJ8</accession>
<feature type="region of interest" description="Disordered" evidence="1">
    <location>
        <begin position="271"/>
        <end position="336"/>
    </location>
</feature>
<feature type="region of interest" description="Disordered" evidence="1">
    <location>
        <begin position="202"/>
        <end position="225"/>
    </location>
</feature>
<evidence type="ECO:0000313" key="3">
    <source>
        <dbReference type="Proteomes" id="UP001359485"/>
    </source>
</evidence>
<reference evidence="2 3" key="1">
    <citation type="submission" date="2023-09" db="EMBL/GenBank/DDBJ databases">
        <title>Genomes of two closely related lineages of the louse Polyplax serrata with different host specificities.</title>
        <authorList>
            <person name="Martinu J."/>
            <person name="Tarabai H."/>
            <person name="Stefka J."/>
            <person name="Hypsa V."/>
        </authorList>
    </citation>
    <scope>NUCLEOTIDE SEQUENCE [LARGE SCALE GENOMIC DNA]</scope>
    <source>
        <strain evidence="2">98ZLc_SE</strain>
    </source>
</reference>
<feature type="compositionally biased region" description="Polar residues" evidence="1">
    <location>
        <begin position="113"/>
        <end position="122"/>
    </location>
</feature>
<dbReference type="EMBL" id="JAWJWF010000001">
    <property type="protein sequence ID" value="KAK6641861.1"/>
    <property type="molecule type" value="Genomic_DNA"/>
</dbReference>
<feature type="region of interest" description="Disordered" evidence="1">
    <location>
        <begin position="106"/>
        <end position="137"/>
    </location>
</feature>